<feature type="transmembrane region" description="Helical" evidence="2">
    <location>
        <begin position="133"/>
        <end position="158"/>
    </location>
</feature>
<comment type="caution">
    <text evidence="3">The sequence shown here is derived from an EMBL/GenBank/DDBJ whole genome shotgun (WGS) entry which is preliminary data.</text>
</comment>
<feature type="region of interest" description="Disordered" evidence="1">
    <location>
        <begin position="1"/>
        <end position="24"/>
    </location>
</feature>
<dbReference type="EMBL" id="VULT01000005">
    <property type="protein sequence ID" value="MSS17031.1"/>
    <property type="molecule type" value="Genomic_DNA"/>
</dbReference>
<evidence type="ECO:0000256" key="1">
    <source>
        <dbReference type="SAM" id="MobiDB-lite"/>
    </source>
</evidence>
<accession>A0A6L5X9U9</accession>
<name>A0A6L5X9U9_9BACT</name>
<evidence type="ECO:0000256" key="2">
    <source>
        <dbReference type="SAM" id="Phobius"/>
    </source>
</evidence>
<dbReference type="AlphaFoldDB" id="A0A6L5X9U9"/>
<protein>
    <submittedName>
        <fullName evidence="3">DUF4271 domain-containing protein</fullName>
    </submittedName>
</protein>
<feature type="transmembrane region" description="Helical" evidence="2">
    <location>
        <begin position="214"/>
        <end position="233"/>
    </location>
</feature>
<dbReference type="Proteomes" id="UP000483362">
    <property type="component" value="Unassembled WGS sequence"/>
</dbReference>
<proteinExistence type="predicted"/>
<evidence type="ECO:0000313" key="4">
    <source>
        <dbReference type="Proteomes" id="UP000483362"/>
    </source>
</evidence>
<keyword evidence="2" id="KW-1133">Transmembrane helix</keyword>
<dbReference type="InterPro" id="IPR025367">
    <property type="entry name" value="DUF4271"/>
</dbReference>
<feature type="transmembrane region" description="Helical" evidence="2">
    <location>
        <begin position="270"/>
        <end position="299"/>
    </location>
</feature>
<sequence length="301" mass="33170">MPIYHSTHSPATPQAAPRDSAAALRDSSLRDSTLLHWKPRYPQGLPPRQASHVPAGKQLSQLPVMEVPAGRTPGSYNSSPLHDTVSMALLLLGVLLITLSYNKGYMYIANFAHNMFSTRKRENLFDDHTVSDLGILSALIFNTCVTMGLIAFYAIGYLVPGMQAALSHNVSMLVIMLVAWSLLFYLAQLALYYVLGFTFGDKLGTTIWTSGFKASQSLLGLLLLPVAIILMVYPNTIKVMLITALSLYICARIVFICKGFRIFFNNLQSSVYFILYLCAVEIVPPVLYCAGAITLCNFLQS</sequence>
<feature type="transmembrane region" description="Helical" evidence="2">
    <location>
        <begin position="245"/>
        <end position="264"/>
    </location>
</feature>
<keyword evidence="2" id="KW-0812">Transmembrane</keyword>
<gene>
    <name evidence="3" type="ORF">FYJ29_04530</name>
</gene>
<feature type="transmembrane region" description="Helical" evidence="2">
    <location>
        <begin position="81"/>
        <end position="101"/>
    </location>
</feature>
<dbReference type="Pfam" id="PF14093">
    <property type="entry name" value="DUF4271"/>
    <property type="match status" value="1"/>
</dbReference>
<keyword evidence="4" id="KW-1185">Reference proteome</keyword>
<keyword evidence="2" id="KW-0472">Membrane</keyword>
<reference evidence="3 4" key="1">
    <citation type="submission" date="2019-08" db="EMBL/GenBank/DDBJ databases">
        <title>In-depth cultivation of the pig gut microbiome towards novel bacterial diversity and tailored functional studies.</title>
        <authorList>
            <person name="Wylensek D."/>
            <person name="Hitch T.C.A."/>
            <person name="Clavel T."/>
        </authorList>
    </citation>
    <scope>NUCLEOTIDE SEQUENCE [LARGE SCALE GENOMIC DNA]</scope>
    <source>
        <strain evidence="3 4">Oil-RF-744-WCA-WT-10</strain>
    </source>
</reference>
<evidence type="ECO:0000313" key="3">
    <source>
        <dbReference type="EMBL" id="MSS17031.1"/>
    </source>
</evidence>
<feature type="transmembrane region" description="Helical" evidence="2">
    <location>
        <begin position="170"/>
        <end position="194"/>
    </location>
</feature>
<dbReference type="RefSeq" id="WP_154327568.1">
    <property type="nucleotide sequence ID" value="NZ_CP045696.1"/>
</dbReference>
<organism evidence="3 4">
    <name type="scientific">Sodaliphilus pleomorphus</name>
    <dbReference type="NCBI Taxonomy" id="2606626"/>
    <lineage>
        <taxon>Bacteria</taxon>
        <taxon>Pseudomonadati</taxon>
        <taxon>Bacteroidota</taxon>
        <taxon>Bacteroidia</taxon>
        <taxon>Bacteroidales</taxon>
        <taxon>Muribaculaceae</taxon>
        <taxon>Sodaliphilus</taxon>
    </lineage>
</organism>
<feature type="compositionally biased region" description="Polar residues" evidence="1">
    <location>
        <begin position="1"/>
        <end position="12"/>
    </location>
</feature>